<dbReference type="InterPro" id="IPR014001">
    <property type="entry name" value="Helicase_ATP-bd"/>
</dbReference>
<dbReference type="OrthoDB" id="9810236at2"/>
<dbReference type="STRING" id="39482.ERS852491_00688"/>
<dbReference type="GO" id="GO:0004386">
    <property type="term" value="F:helicase activity"/>
    <property type="evidence" value="ECO:0007669"/>
    <property type="project" value="UniProtKB-KW"/>
</dbReference>
<dbReference type="GO" id="GO:0051607">
    <property type="term" value="P:defense response to virus"/>
    <property type="evidence" value="ECO:0007669"/>
    <property type="project" value="UniProtKB-KW"/>
</dbReference>
<proteinExistence type="inferred from homology"/>
<keyword evidence="9" id="KW-0051">Antiviral defense</keyword>
<evidence type="ECO:0000256" key="2">
    <source>
        <dbReference type="ARBA" id="ARBA00009046"/>
    </source>
</evidence>
<comment type="similarity">
    <text evidence="1">In the N-terminal section; belongs to the CRISPR-associated nuclease Cas3-HD family.</text>
</comment>
<dbReference type="InterPro" id="IPR027417">
    <property type="entry name" value="P-loop_NTPase"/>
</dbReference>
<sequence>MKLLAHITTYKGKRKEQSLKEHSYKTAKYASECLLNTKFSNTAYLAGLLHDIGKATQLYNEYLEKAFQGEKVQRGSVNHTFAGVIYLFEKFHTDVNSPMEKLTCEITATAIGSHHGLFDCVDLDGNNGFIHRLRKDRSSLCYDEAVSSFFEQVADESEVQMYFQKAVKEITDFFEEARITYNNNGYKTFFQISMLSRLILSSVIEGDRRNTAEFMSQWKEDEREDINWDKWLAYCEDQLSKLDTSSTLNRIRHDISGQCIAFAGNPPDIYRLNVPTGGGKTLSLLRYALAHAQEFNKKRIIYSIPLLSVLDQNVRVIRDYVPDKEKVLEHHSNVVHEKDKGEELDPYELLKESWGAPVIVSTLVQLLDILFKHQTSAIRRMQALCDSVVVIDEVQSLPVKVTEMFNMAMNFLKQYCNATIILSSATQPCFEELKWPIHLAKEPDMVHLDSLQLRTFIRAQVIDCTSPYGMDLDECTEFCGNLVKKHSSVLIVCNTKSQARKLFRRLQKEAKQLGGYILHLSTSMCQEHRSNDLKELQNKLSLLQDDVRNGGGQQKVICVSTQVIEAGMDISFEAVVRVLAGIDNLVQVIGRCNRSNEYGNIGKVYLIHLKNEDLGMLQDIKYRQICTRKVLEFRKQIGETSSISGQAVHRYYQYLFEEIRGKVRYPVKSYGTEIYLMDLLSNNNGSANGKENDGYLLHQPFKTAGQIFEVFDKDTIDVLVPYQQGKKLIEQLKSMEEKQFHLENFKEIMQKAKKYTVSIFENEKERLERQGVLHGILENRIFVLDDKAYHESYGLMDMEEYGE</sequence>
<dbReference type="CDD" id="cd17930">
    <property type="entry name" value="DEXHc_cas3"/>
    <property type="match status" value="1"/>
</dbReference>
<gene>
    <name evidence="13" type="ORF">ERS852491_00688</name>
</gene>
<dbReference type="InterPro" id="IPR003607">
    <property type="entry name" value="HD/PDEase_dom"/>
</dbReference>
<keyword evidence="4" id="KW-0479">Metal-binding</keyword>
<dbReference type="Gene3D" id="1.10.3210.30">
    <property type="match status" value="1"/>
</dbReference>
<evidence type="ECO:0000256" key="1">
    <source>
        <dbReference type="ARBA" id="ARBA00006847"/>
    </source>
</evidence>
<evidence type="ECO:0000256" key="9">
    <source>
        <dbReference type="ARBA" id="ARBA00023118"/>
    </source>
</evidence>
<dbReference type="CDD" id="cd09641">
    <property type="entry name" value="Cas3''_I"/>
    <property type="match status" value="1"/>
</dbReference>
<dbReference type="InterPro" id="IPR054712">
    <property type="entry name" value="Cas3-like_dom"/>
</dbReference>
<dbReference type="PROSITE" id="PS51194">
    <property type="entry name" value="HELICASE_CTER"/>
    <property type="match status" value="1"/>
</dbReference>
<name>A0A174AFI9_9FIRM</name>
<dbReference type="Pfam" id="PF22590">
    <property type="entry name" value="Cas3-like_C_2"/>
    <property type="match status" value="1"/>
</dbReference>
<dbReference type="NCBIfam" id="TIGR01596">
    <property type="entry name" value="cas3_HD"/>
    <property type="match status" value="1"/>
</dbReference>
<feature type="domain" description="HD Cas3-type" evidence="12">
    <location>
        <begin position="12"/>
        <end position="209"/>
    </location>
</feature>
<protein>
    <submittedName>
        <fullName evidence="13">Helicase Cas3</fullName>
    </submittedName>
</protein>
<dbReference type="SUPFAM" id="SSF109604">
    <property type="entry name" value="HD-domain/PDEase-like"/>
    <property type="match status" value="1"/>
</dbReference>
<evidence type="ECO:0000256" key="4">
    <source>
        <dbReference type="ARBA" id="ARBA00022723"/>
    </source>
</evidence>
<evidence type="ECO:0000256" key="6">
    <source>
        <dbReference type="ARBA" id="ARBA00022801"/>
    </source>
</evidence>
<dbReference type="EMBL" id="CYZU01000004">
    <property type="protein sequence ID" value="CUN86275.1"/>
    <property type="molecule type" value="Genomic_DNA"/>
</dbReference>
<evidence type="ECO:0000256" key="3">
    <source>
        <dbReference type="ARBA" id="ARBA00022722"/>
    </source>
</evidence>
<dbReference type="SMART" id="SM00471">
    <property type="entry name" value="HDc"/>
    <property type="match status" value="1"/>
</dbReference>
<dbReference type="NCBIfam" id="TIGR01587">
    <property type="entry name" value="cas3_core"/>
    <property type="match status" value="1"/>
</dbReference>
<dbReference type="GO" id="GO:0046872">
    <property type="term" value="F:metal ion binding"/>
    <property type="evidence" value="ECO:0007669"/>
    <property type="project" value="UniProtKB-KW"/>
</dbReference>
<evidence type="ECO:0000259" key="10">
    <source>
        <dbReference type="PROSITE" id="PS51192"/>
    </source>
</evidence>
<dbReference type="InterPro" id="IPR006483">
    <property type="entry name" value="CRISPR-assoc_Cas3_HD"/>
</dbReference>
<dbReference type="InterPro" id="IPR011545">
    <property type="entry name" value="DEAD/DEAH_box_helicase_dom"/>
</dbReference>
<evidence type="ECO:0000256" key="5">
    <source>
        <dbReference type="ARBA" id="ARBA00022741"/>
    </source>
</evidence>
<dbReference type="SMART" id="SM00487">
    <property type="entry name" value="DEXDc"/>
    <property type="match status" value="1"/>
</dbReference>
<dbReference type="InterPro" id="IPR006674">
    <property type="entry name" value="HD_domain"/>
</dbReference>
<keyword evidence="8" id="KW-0067">ATP-binding</keyword>
<evidence type="ECO:0000313" key="13">
    <source>
        <dbReference type="EMBL" id="CUN86275.1"/>
    </source>
</evidence>
<dbReference type="InterPro" id="IPR038257">
    <property type="entry name" value="CRISPR-assoc_Cas3_HD_sf"/>
</dbReference>
<dbReference type="PROSITE" id="PS51643">
    <property type="entry name" value="HD_CAS3"/>
    <property type="match status" value="1"/>
</dbReference>
<comment type="similarity">
    <text evidence="2">In the central section; belongs to the CRISPR-associated helicase Cas3 family.</text>
</comment>
<dbReference type="Pfam" id="PF00270">
    <property type="entry name" value="DEAD"/>
    <property type="match status" value="1"/>
</dbReference>
<keyword evidence="3" id="KW-0540">Nuclease</keyword>
<evidence type="ECO:0000256" key="7">
    <source>
        <dbReference type="ARBA" id="ARBA00022806"/>
    </source>
</evidence>
<feature type="domain" description="Helicase C-terminal" evidence="11">
    <location>
        <begin position="471"/>
        <end position="641"/>
    </location>
</feature>
<dbReference type="Gene3D" id="3.40.50.300">
    <property type="entry name" value="P-loop containing nucleotide triphosphate hydrolases"/>
    <property type="match status" value="2"/>
</dbReference>
<keyword evidence="6" id="KW-0378">Hydrolase</keyword>
<dbReference type="PROSITE" id="PS51192">
    <property type="entry name" value="HELICASE_ATP_BIND_1"/>
    <property type="match status" value="1"/>
</dbReference>
<dbReference type="InterPro" id="IPR006474">
    <property type="entry name" value="Helicase_Cas3_CRISPR-ass_core"/>
</dbReference>
<keyword evidence="5" id="KW-0547">Nucleotide-binding</keyword>
<dbReference type="GO" id="GO:0016787">
    <property type="term" value="F:hydrolase activity"/>
    <property type="evidence" value="ECO:0007669"/>
    <property type="project" value="UniProtKB-KW"/>
</dbReference>
<dbReference type="GO" id="GO:0003676">
    <property type="term" value="F:nucleic acid binding"/>
    <property type="evidence" value="ECO:0007669"/>
    <property type="project" value="InterPro"/>
</dbReference>
<evidence type="ECO:0000256" key="8">
    <source>
        <dbReference type="ARBA" id="ARBA00022840"/>
    </source>
</evidence>
<accession>A0A174AFI9</accession>
<dbReference type="InterPro" id="IPR001650">
    <property type="entry name" value="Helicase_C-like"/>
</dbReference>
<keyword evidence="7 13" id="KW-0347">Helicase</keyword>
<reference evidence="13 14" key="1">
    <citation type="submission" date="2015-09" db="EMBL/GenBank/DDBJ databases">
        <authorList>
            <consortium name="Pathogen Informatics"/>
        </authorList>
    </citation>
    <scope>NUCLEOTIDE SEQUENCE [LARGE SCALE GENOMIC DNA]</scope>
    <source>
        <strain evidence="13 14">2789STDY5834876</strain>
    </source>
</reference>
<evidence type="ECO:0000259" key="12">
    <source>
        <dbReference type="PROSITE" id="PS51643"/>
    </source>
</evidence>
<dbReference type="Proteomes" id="UP000095544">
    <property type="component" value="Unassembled WGS sequence"/>
</dbReference>
<dbReference type="GO" id="GO:0004518">
    <property type="term" value="F:nuclease activity"/>
    <property type="evidence" value="ECO:0007669"/>
    <property type="project" value="UniProtKB-KW"/>
</dbReference>
<dbReference type="SUPFAM" id="SSF52540">
    <property type="entry name" value="P-loop containing nucleoside triphosphate hydrolases"/>
    <property type="match status" value="1"/>
</dbReference>
<feature type="domain" description="Helicase ATP-binding" evidence="10">
    <location>
        <begin position="261"/>
        <end position="445"/>
    </location>
</feature>
<dbReference type="AlphaFoldDB" id="A0A174AFI9"/>
<organism evidence="13 14">
    <name type="scientific">Faecalicatena contorta</name>
    <dbReference type="NCBI Taxonomy" id="39482"/>
    <lineage>
        <taxon>Bacteria</taxon>
        <taxon>Bacillati</taxon>
        <taxon>Bacillota</taxon>
        <taxon>Clostridia</taxon>
        <taxon>Lachnospirales</taxon>
        <taxon>Lachnospiraceae</taxon>
        <taxon>Faecalicatena</taxon>
    </lineage>
</organism>
<evidence type="ECO:0000259" key="11">
    <source>
        <dbReference type="PROSITE" id="PS51194"/>
    </source>
</evidence>
<dbReference type="RefSeq" id="WP_055151098.1">
    <property type="nucleotide sequence ID" value="NZ_CYZU01000004.1"/>
</dbReference>
<evidence type="ECO:0000313" key="14">
    <source>
        <dbReference type="Proteomes" id="UP000095544"/>
    </source>
</evidence>
<dbReference type="GO" id="GO:0005524">
    <property type="term" value="F:ATP binding"/>
    <property type="evidence" value="ECO:0007669"/>
    <property type="project" value="UniProtKB-KW"/>
</dbReference>
<dbReference type="Pfam" id="PF01966">
    <property type="entry name" value="HD"/>
    <property type="match status" value="1"/>
</dbReference>
<dbReference type="PANTHER" id="PTHR24031">
    <property type="entry name" value="RNA HELICASE"/>
    <property type="match status" value="1"/>
</dbReference>